<feature type="transmembrane region" description="Helical" evidence="1">
    <location>
        <begin position="236"/>
        <end position="254"/>
    </location>
</feature>
<evidence type="ECO:0000313" key="4">
    <source>
        <dbReference type="Proteomes" id="UP001597361"/>
    </source>
</evidence>
<dbReference type="SUPFAM" id="SSF47413">
    <property type="entry name" value="lambda repressor-like DNA-binding domains"/>
    <property type="match status" value="1"/>
</dbReference>
<feature type="transmembrane region" description="Helical" evidence="1">
    <location>
        <begin position="211"/>
        <end position="230"/>
    </location>
</feature>
<evidence type="ECO:0000313" key="3">
    <source>
        <dbReference type="EMBL" id="MFD2037416.1"/>
    </source>
</evidence>
<protein>
    <submittedName>
        <fullName evidence="3">Helix-turn-helix domain-containing protein</fullName>
    </submittedName>
</protein>
<dbReference type="InterPro" id="IPR001387">
    <property type="entry name" value="Cro/C1-type_HTH"/>
</dbReference>
<accession>A0ABW4VTG2</accession>
<keyword evidence="4" id="KW-1185">Reference proteome</keyword>
<dbReference type="Pfam" id="PF01381">
    <property type="entry name" value="HTH_3"/>
    <property type="match status" value="1"/>
</dbReference>
<dbReference type="Proteomes" id="UP001597361">
    <property type="component" value="Unassembled WGS sequence"/>
</dbReference>
<keyword evidence="1" id="KW-0812">Transmembrane</keyword>
<evidence type="ECO:0000259" key="2">
    <source>
        <dbReference type="PROSITE" id="PS50943"/>
    </source>
</evidence>
<sequence length="273" mass="31110">MKQPELGQKIQEWRKAKGLTQEELVEKCNINVRTIQRIEAGEVTPRSFTIKAIMEVLEVKQELEGFPESKLDEVQFSPLSKKIFLGGAIAGIIYFFVSIFEFYWDGTLYLSSNLDLPAFYFPVKLIVLFTYTAYIFGFFELGRQTDSRILQVSAVLLMLANIVYIFMDIMFLDMFATDYKLYGIAKVVSFGLLMMPFSIGLILIHNKLGTVFLAAGGLGMLAAILFSTFILSMFALIVLTVFDVLAIYLLFSVYSQRFFLYKTKFDNSNLILS</sequence>
<dbReference type="CDD" id="cd00093">
    <property type="entry name" value="HTH_XRE"/>
    <property type="match status" value="1"/>
</dbReference>
<dbReference type="SMART" id="SM00530">
    <property type="entry name" value="HTH_XRE"/>
    <property type="match status" value="1"/>
</dbReference>
<feature type="domain" description="HTH cro/C1-type" evidence="2">
    <location>
        <begin position="10"/>
        <end position="63"/>
    </location>
</feature>
<name>A0ABW4VTG2_9BACT</name>
<comment type="caution">
    <text evidence="3">The sequence shown here is derived from an EMBL/GenBank/DDBJ whole genome shotgun (WGS) entry which is preliminary data.</text>
</comment>
<dbReference type="Gene3D" id="1.10.260.40">
    <property type="entry name" value="lambda repressor-like DNA-binding domains"/>
    <property type="match status" value="1"/>
</dbReference>
<dbReference type="InterPro" id="IPR010982">
    <property type="entry name" value="Lambda_DNA-bd_dom_sf"/>
</dbReference>
<feature type="transmembrane region" description="Helical" evidence="1">
    <location>
        <begin position="184"/>
        <end position="204"/>
    </location>
</feature>
<dbReference type="PROSITE" id="PS50943">
    <property type="entry name" value="HTH_CROC1"/>
    <property type="match status" value="1"/>
</dbReference>
<organism evidence="3 4">
    <name type="scientific">Belliella marina</name>
    <dbReference type="NCBI Taxonomy" id="1644146"/>
    <lineage>
        <taxon>Bacteria</taxon>
        <taxon>Pseudomonadati</taxon>
        <taxon>Bacteroidota</taxon>
        <taxon>Cytophagia</taxon>
        <taxon>Cytophagales</taxon>
        <taxon>Cyclobacteriaceae</taxon>
        <taxon>Belliella</taxon>
    </lineage>
</organism>
<evidence type="ECO:0000256" key="1">
    <source>
        <dbReference type="SAM" id="Phobius"/>
    </source>
</evidence>
<dbReference type="EMBL" id="JBHUHR010000048">
    <property type="protein sequence ID" value="MFD2037416.1"/>
    <property type="molecule type" value="Genomic_DNA"/>
</dbReference>
<keyword evidence="1" id="KW-0472">Membrane</keyword>
<proteinExistence type="predicted"/>
<reference evidence="4" key="1">
    <citation type="journal article" date="2019" name="Int. J. Syst. Evol. Microbiol.">
        <title>The Global Catalogue of Microorganisms (GCM) 10K type strain sequencing project: providing services to taxonomists for standard genome sequencing and annotation.</title>
        <authorList>
            <consortium name="The Broad Institute Genomics Platform"/>
            <consortium name="The Broad Institute Genome Sequencing Center for Infectious Disease"/>
            <person name="Wu L."/>
            <person name="Ma J."/>
        </authorList>
    </citation>
    <scope>NUCLEOTIDE SEQUENCE [LARGE SCALE GENOMIC DNA]</scope>
    <source>
        <strain evidence="4">CGMCC 1.15180</strain>
    </source>
</reference>
<gene>
    <name evidence="3" type="ORF">ACFSKL_21645</name>
</gene>
<keyword evidence="1" id="KW-1133">Transmembrane helix</keyword>
<feature type="transmembrane region" description="Helical" evidence="1">
    <location>
        <begin position="149"/>
        <end position="172"/>
    </location>
</feature>
<dbReference type="RefSeq" id="WP_376889271.1">
    <property type="nucleotide sequence ID" value="NZ_JBHUHR010000048.1"/>
</dbReference>
<feature type="transmembrane region" description="Helical" evidence="1">
    <location>
        <begin position="83"/>
        <end position="104"/>
    </location>
</feature>
<feature type="transmembrane region" description="Helical" evidence="1">
    <location>
        <begin position="116"/>
        <end position="137"/>
    </location>
</feature>